<gene>
    <name evidence="1" type="ORF">ACOLOM_LOCUS4298</name>
</gene>
<protein>
    <submittedName>
        <fullName evidence="1">2182_t:CDS:1</fullName>
    </submittedName>
</protein>
<proteinExistence type="predicted"/>
<organism evidence="1 2">
    <name type="scientific">Acaulospora colombiana</name>
    <dbReference type="NCBI Taxonomy" id="27376"/>
    <lineage>
        <taxon>Eukaryota</taxon>
        <taxon>Fungi</taxon>
        <taxon>Fungi incertae sedis</taxon>
        <taxon>Mucoromycota</taxon>
        <taxon>Glomeromycotina</taxon>
        <taxon>Glomeromycetes</taxon>
        <taxon>Diversisporales</taxon>
        <taxon>Acaulosporaceae</taxon>
        <taxon>Acaulospora</taxon>
    </lineage>
</organism>
<dbReference type="Proteomes" id="UP000789525">
    <property type="component" value="Unassembled WGS sequence"/>
</dbReference>
<dbReference type="EMBL" id="CAJVPT010007013">
    <property type="protein sequence ID" value="CAG8536670.1"/>
    <property type="molecule type" value="Genomic_DNA"/>
</dbReference>
<evidence type="ECO:0000313" key="1">
    <source>
        <dbReference type="EMBL" id="CAG8536670.1"/>
    </source>
</evidence>
<evidence type="ECO:0000313" key="2">
    <source>
        <dbReference type="Proteomes" id="UP000789525"/>
    </source>
</evidence>
<sequence length="57" mass="6412">LSQTQINLHLTFRADWLLQIILRVKVILLSEEGVVTVIVVAEASSAMTDHKELIEII</sequence>
<name>A0ACA9LKW5_9GLOM</name>
<keyword evidence="2" id="KW-1185">Reference proteome</keyword>
<comment type="caution">
    <text evidence="1">The sequence shown here is derived from an EMBL/GenBank/DDBJ whole genome shotgun (WGS) entry which is preliminary data.</text>
</comment>
<accession>A0ACA9LKW5</accession>
<feature type="non-terminal residue" evidence="1">
    <location>
        <position position="1"/>
    </location>
</feature>
<reference evidence="1" key="1">
    <citation type="submission" date="2021-06" db="EMBL/GenBank/DDBJ databases">
        <authorList>
            <person name="Kallberg Y."/>
            <person name="Tangrot J."/>
            <person name="Rosling A."/>
        </authorList>
    </citation>
    <scope>NUCLEOTIDE SEQUENCE</scope>
    <source>
        <strain evidence="1">CL356</strain>
    </source>
</reference>